<dbReference type="GO" id="GO:0016020">
    <property type="term" value="C:membrane"/>
    <property type="evidence" value="ECO:0007669"/>
    <property type="project" value="UniProtKB-SubCell"/>
</dbReference>
<accession>B8J5X9</accession>
<reference evidence="7" key="1">
    <citation type="submission" date="2009-01" db="EMBL/GenBank/DDBJ databases">
        <title>Complete sequence of Anaeromyxobacter dehalogenans 2CP-1.</title>
        <authorList>
            <consortium name="US DOE Joint Genome Institute"/>
            <person name="Lucas S."/>
            <person name="Copeland A."/>
            <person name="Lapidus A."/>
            <person name="Glavina del Rio T."/>
            <person name="Dalin E."/>
            <person name="Tice H."/>
            <person name="Bruce D."/>
            <person name="Goodwin L."/>
            <person name="Pitluck S."/>
            <person name="Saunders E."/>
            <person name="Brettin T."/>
            <person name="Detter J.C."/>
            <person name="Han C."/>
            <person name="Larimer F."/>
            <person name="Land M."/>
            <person name="Hauser L."/>
            <person name="Kyrpides N."/>
            <person name="Ovchinnikova G."/>
            <person name="Beliaev A.S."/>
            <person name="Richardson P."/>
        </authorList>
    </citation>
    <scope>NUCLEOTIDE SEQUENCE</scope>
    <source>
        <strain evidence="7">2CP-1</strain>
    </source>
</reference>
<feature type="transmembrane region" description="Helical" evidence="6">
    <location>
        <begin position="184"/>
        <end position="206"/>
    </location>
</feature>
<evidence type="ECO:0000256" key="6">
    <source>
        <dbReference type="SAM" id="Phobius"/>
    </source>
</evidence>
<feature type="transmembrane region" description="Helical" evidence="6">
    <location>
        <begin position="70"/>
        <end position="96"/>
    </location>
</feature>
<keyword evidence="4 6" id="KW-1133">Transmembrane helix</keyword>
<comment type="subcellular location">
    <subcellularLocation>
        <location evidence="1">Membrane</location>
        <topology evidence="1">Multi-pass membrane protein</topology>
    </subcellularLocation>
</comment>
<feature type="transmembrane region" description="Helical" evidence="6">
    <location>
        <begin position="40"/>
        <end position="58"/>
    </location>
</feature>
<feature type="transmembrane region" description="Helical" evidence="6">
    <location>
        <begin position="353"/>
        <end position="375"/>
    </location>
</feature>
<evidence type="ECO:0000256" key="5">
    <source>
        <dbReference type="ARBA" id="ARBA00023136"/>
    </source>
</evidence>
<dbReference type="PANTHER" id="PTHR21716">
    <property type="entry name" value="TRANSMEMBRANE PROTEIN"/>
    <property type="match status" value="1"/>
</dbReference>
<dbReference type="RefSeq" id="WP_015934663.1">
    <property type="nucleotide sequence ID" value="NC_011891.1"/>
</dbReference>
<dbReference type="AlphaFoldDB" id="B8J5X9"/>
<feature type="transmembrane region" description="Helical" evidence="6">
    <location>
        <begin position="15"/>
        <end position="34"/>
    </location>
</feature>
<protein>
    <recommendedName>
        <fullName evidence="9">Permease</fullName>
    </recommendedName>
</protein>
<feature type="transmembrane region" description="Helical" evidence="6">
    <location>
        <begin position="275"/>
        <end position="301"/>
    </location>
</feature>
<dbReference type="HOGENOM" id="CLU_031275_8_1_7"/>
<proteinExistence type="inferred from homology"/>
<keyword evidence="5 6" id="KW-0472">Membrane</keyword>
<evidence type="ECO:0000313" key="8">
    <source>
        <dbReference type="Proteomes" id="UP000007089"/>
    </source>
</evidence>
<dbReference type="KEGG" id="acp:A2cp1_3544"/>
<dbReference type="PANTHER" id="PTHR21716:SF62">
    <property type="entry name" value="TRANSPORT PROTEIN YDBI-RELATED"/>
    <property type="match status" value="1"/>
</dbReference>
<evidence type="ECO:0000256" key="3">
    <source>
        <dbReference type="ARBA" id="ARBA00022692"/>
    </source>
</evidence>
<dbReference type="GO" id="GO:0055085">
    <property type="term" value="P:transmembrane transport"/>
    <property type="evidence" value="ECO:0007669"/>
    <property type="project" value="TreeGrafter"/>
</dbReference>
<dbReference type="Pfam" id="PF01594">
    <property type="entry name" value="AI-2E_transport"/>
    <property type="match status" value="1"/>
</dbReference>
<feature type="transmembrane region" description="Helical" evidence="6">
    <location>
        <begin position="248"/>
        <end position="269"/>
    </location>
</feature>
<evidence type="ECO:0000313" key="7">
    <source>
        <dbReference type="EMBL" id="ACL66874.1"/>
    </source>
</evidence>
<name>B8J5X9_ANAD2</name>
<comment type="similarity">
    <text evidence="2">Belongs to the autoinducer-2 exporter (AI-2E) (TC 2.A.86) family.</text>
</comment>
<evidence type="ECO:0008006" key="9">
    <source>
        <dbReference type="Google" id="ProtNLM"/>
    </source>
</evidence>
<dbReference type="Proteomes" id="UP000007089">
    <property type="component" value="Chromosome"/>
</dbReference>
<gene>
    <name evidence="7" type="ordered locus">A2cp1_3544</name>
</gene>
<evidence type="ECO:0000256" key="2">
    <source>
        <dbReference type="ARBA" id="ARBA00009773"/>
    </source>
</evidence>
<evidence type="ECO:0000256" key="4">
    <source>
        <dbReference type="ARBA" id="ARBA00022989"/>
    </source>
</evidence>
<evidence type="ECO:0000256" key="1">
    <source>
        <dbReference type="ARBA" id="ARBA00004141"/>
    </source>
</evidence>
<sequence length="412" mass="44163">MQTDLPLWRRPRTRLYALTALLWVMMLGVVALAWPVLLPFTLAGLAAYVIDPVIAGIARQRVAGRPVPRVAAVLVVYAVLGTLVWIAAVSILPAVYREAIRALLELRDFLASITPERVQEWTRAIDAFLQRYGIPLDVTPSTGGLDTPGGRFSVDLAAGMASALHDLTLALRGRVSDVVAFSRAILAGTIQTLFFVVLLFMLTAFISMDAPRILRWFETVVPSHWRADLRRLRAGIDAGLSGVVRGQLTIMVVNGILTLIGLLVLKVPFAFALGFLAFVLYIVPIFGTILSSVPIVLLALTGGGPTKALLALGWITVVHALEAYVLNPKIMGDAARIHPVLIVLALVVGERSFGIVGALLAVPVASVVVAVFRFLHRKQVELDERAAVPVVQSVSAAPGPAPSTPDQKGSPT</sequence>
<keyword evidence="8" id="KW-1185">Reference proteome</keyword>
<dbReference type="InterPro" id="IPR002549">
    <property type="entry name" value="AI-2E-like"/>
</dbReference>
<organism evidence="7 8">
    <name type="scientific">Anaeromyxobacter dehalogenans (strain ATCC BAA-258 / DSM 21875 / 2CP-1)</name>
    <dbReference type="NCBI Taxonomy" id="455488"/>
    <lineage>
        <taxon>Bacteria</taxon>
        <taxon>Pseudomonadati</taxon>
        <taxon>Myxococcota</taxon>
        <taxon>Myxococcia</taxon>
        <taxon>Myxococcales</taxon>
        <taxon>Cystobacterineae</taxon>
        <taxon>Anaeromyxobacteraceae</taxon>
        <taxon>Anaeromyxobacter</taxon>
    </lineage>
</organism>
<dbReference type="EMBL" id="CP001359">
    <property type="protein sequence ID" value="ACL66874.1"/>
    <property type="molecule type" value="Genomic_DNA"/>
</dbReference>
<keyword evidence="3 6" id="KW-0812">Transmembrane</keyword>